<keyword evidence="3" id="KW-0546">Nucleotide metabolism</keyword>
<dbReference type="EMBL" id="JASGCB010000001">
    <property type="protein sequence ID" value="MDI9258603.1"/>
    <property type="molecule type" value="Genomic_DNA"/>
</dbReference>
<comment type="function">
    <text evidence="3">Nucleoside triphosphate pyrophosphatase that hydrolyzes dTTP and UTP. May have a dual role in cell division arrest and in preventing the incorporation of modified nucleotides into cellular nucleic acids.</text>
</comment>
<name>A0ABT6XU95_ALISE</name>
<dbReference type="RefSeq" id="WP_283202260.1">
    <property type="nucleotide sequence ID" value="NZ_JASGCB010000001.1"/>
</dbReference>
<feature type="site" description="Important for substrate specificity" evidence="3">
    <location>
        <position position="74"/>
    </location>
</feature>
<accession>A0ABT6XU95</accession>
<reference evidence="4 5" key="1">
    <citation type="submission" date="2023-04" db="EMBL/GenBank/DDBJ databases">
        <title>A. sendaiensis sub sp. chiapanensis a novel subspecie with specific adaptation in bacterial cell wall isolated from an active volcano.</title>
        <authorList>
            <person name="Alvarez Gutierrez P.E."/>
            <person name="Ortiz Cortes L.Y."/>
        </authorList>
    </citation>
    <scope>NUCLEOTIDE SEQUENCE [LARGE SCALE GENOMIC DNA]</scope>
    <source>
        <strain evidence="4 5">PA2</strain>
    </source>
</reference>
<dbReference type="GO" id="GO:0016787">
    <property type="term" value="F:hydrolase activity"/>
    <property type="evidence" value="ECO:0007669"/>
    <property type="project" value="UniProtKB-KW"/>
</dbReference>
<comment type="caution">
    <text evidence="4">The sequence shown here is derived from an EMBL/GenBank/DDBJ whole genome shotgun (WGS) entry which is preliminary data.</text>
</comment>
<gene>
    <name evidence="4" type="ORF">QID03_00230</name>
</gene>
<sequence length="199" mass="21746">MHVILASGSPRRRELLTMLGVNFSVRPSHADETVSPGVGPADAVLELARRKARAVWGRLDAAERREAIVVAADTVVALDGDILGKPRDADHALAMLKRLRGRAHRVYTGLCVRTVDAEEVAFAETEVHMRDRDDPWLERYVATGEPMDKAGAYAIQGYGSLLVASIAGDYYNVVGLPLGLLDEMFTRMGLELTPLRPLT</sequence>
<dbReference type="PANTHER" id="PTHR43213">
    <property type="entry name" value="BIFUNCTIONAL DTTP/UTP PYROPHOSPHATASE/METHYLTRANSFERASE PROTEIN-RELATED"/>
    <property type="match status" value="1"/>
</dbReference>
<comment type="cofactor">
    <cofactor evidence="1 3">
        <name>a divalent metal cation</name>
        <dbReference type="ChEBI" id="CHEBI:60240"/>
    </cofactor>
</comment>
<dbReference type="Gene3D" id="3.90.950.10">
    <property type="match status" value="1"/>
</dbReference>
<organism evidence="4 5">
    <name type="scientific">Alicyclobacillus sendaiensis PA2</name>
    <dbReference type="NCBI Taxonomy" id="3029425"/>
    <lineage>
        <taxon>Bacteria</taxon>
        <taxon>Bacillati</taxon>
        <taxon>Bacillota</taxon>
        <taxon>Bacilli</taxon>
        <taxon>Bacillales</taxon>
        <taxon>Alicyclobacillaceae</taxon>
        <taxon>Alicyclobacillus</taxon>
    </lineage>
</organism>
<dbReference type="Proteomes" id="UP001529245">
    <property type="component" value="Unassembled WGS sequence"/>
</dbReference>
<evidence type="ECO:0000313" key="5">
    <source>
        <dbReference type="Proteomes" id="UP001529245"/>
    </source>
</evidence>
<dbReference type="HAMAP" id="MF_00528">
    <property type="entry name" value="Maf"/>
    <property type="match status" value="1"/>
</dbReference>
<comment type="catalytic activity">
    <reaction evidence="3">
        <text>UTP + H2O = UMP + diphosphate + H(+)</text>
        <dbReference type="Rhea" id="RHEA:29395"/>
        <dbReference type="ChEBI" id="CHEBI:15377"/>
        <dbReference type="ChEBI" id="CHEBI:15378"/>
        <dbReference type="ChEBI" id="CHEBI:33019"/>
        <dbReference type="ChEBI" id="CHEBI:46398"/>
        <dbReference type="ChEBI" id="CHEBI:57865"/>
        <dbReference type="EC" id="3.6.1.9"/>
    </reaction>
</comment>
<evidence type="ECO:0000256" key="2">
    <source>
        <dbReference type="ARBA" id="ARBA00022801"/>
    </source>
</evidence>
<comment type="subcellular location">
    <subcellularLocation>
        <location evidence="3">Cytoplasm</location>
    </subcellularLocation>
</comment>
<keyword evidence="3" id="KW-0963">Cytoplasm</keyword>
<proteinExistence type="inferred from homology"/>
<dbReference type="SUPFAM" id="SSF52972">
    <property type="entry name" value="ITPase-like"/>
    <property type="match status" value="1"/>
</dbReference>
<dbReference type="CDD" id="cd00555">
    <property type="entry name" value="Maf"/>
    <property type="match status" value="1"/>
</dbReference>
<protein>
    <recommendedName>
        <fullName evidence="3">dTTP/UTP pyrophosphatase</fullName>
        <shortName evidence="3">dTTPase/UTPase</shortName>
        <ecNumber evidence="3">3.6.1.9</ecNumber>
    </recommendedName>
    <alternativeName>
        <fullName evidence="3">Nucleoside triphosphate pyrophosphatase</fullName>
    </alternativeName>
    <alternativeName>
        <fullName evidence="3">Nucleotide pyrophosphatase</fullName>
        <shortName evidence="3">Nucleotide PPase</shortName>
    </alternativeName>
</protein>
<dbReference type="EC" id="3.6.1.9" evidence="3"/>
<keyword evidence="5" id="KW-1185">Reference proteome</keyword>
<comment type="caution">
    <text evidence="3">Lacks conserved residue(s) required for the propagation of feature annotation.</text>
</comment>
<comment type="similarity">
    <text evidence="3">Belongs to the Maf family. YhdE subfamily.</text>
</comment>
<feature type="site" description="Important for substrate specificity" evidence="3">
    <location>
        <position position="156"/>
    </location>
</feature>
<comment type="catalytic activity">
    <reaction evidence="3">
        <text>dTTP + H2O = dTMP + diphosphate + H(+)</text>
        <dbReference type="Rhea" id="RHEA:28534"/>
        <dbReference type="ChEBI" id="CHEBI:15377"/>
        <dbReference type="ChEBI" id="CHEBI:15378"/>
        <dbReference type="ChEBI" id="CHEBI:33019"/>
        <dbReference type="ChEBI" id="CHEBI:37568"/>
        <dbReference type="ChEBI" id="CHEBI:63528"/>
        <dbReference type="EC" id="3.6.1.9"/>
    </reaction>
</comment>
<feature type="site" description="Important for substrate specificity" evidence="3">
    <location>
        <position position="11"/>
    </location>
</feature>
<dbReference type="Pfam" id="PF02545">
    <property type="entry name" value="Maf"/>
    <property type="match status" value="1"/>
</dbReference>
<evidence type="ECO:0000313" key="4">
    <source>
        <dbReference type="EMBL" id="MDI9258603.1"/>
    </source>
</evidence>
<evidence type="ECO:0000256" key="1">
    <source>
        <dbReference type="ARBA" id="ARBA00001968"/>
    </source>
</evidence>
<dbReference type="InterPro" id="IPR029001">
    <property type="entry name" value="ITPase-like_fam"/>
</dbReference>
<keyword evidence="2 3" id="KW-0378">Hydrolase</keyword>
<dbReference type="InterPro" id="IPR003697">
    <property type="entry name" value="Maf-like"/>
</dbReference>
<evidence type="ECO:0000256" key="3">
    <source>
        <dbReference type="HAMAP-Rule" id="MF_00528"/>
    </source>
</evidence>
<dbReference type="PIRSF" id="PIRSF006305">
    <property type="entry name" value="Maf"/>
    <property type="match status" value="1"/>
</dbReference>
<feature type="active site" description="Proton acceptor" evidence="3">
    <location>
        <position position="73"/>
    </location>
</feature>
<dbReference type="PANTHER" id="PTHR43213:SF5">
    <property type="entry name" value="BIFUNCTIONAL DTTP_UTP PYROPHOSPHATASE_METHYLTRANSFERASE PROTEIN-RELATED"/>
    <property type="match status" value="1"/>
</dbReference>
<dbReference type="NCBIfam" id="TIGR00172">
    <property type="entry name" value="maf"/>
    <property type="match status" value="1"/>
</dbReference>